<keyword evidence="5 8" id="KW-1133">Transmembrane helix</keyword>
<feature type="transmembrane region" description="Helical" evidence="8">
    <location>
        <begin position="424"/>
        <end position="446"/>
    </location>
</feature>
<feature type="transmembrane region" description="Helical" evidence="8">
    <location>
        <begin position="394"/>
        <end position="412"/>
    </location>
</feature>
<feature type="transmembrane region" description="Helical" evidence="8">
    <location>
        <begin position="362"/>
        <end position="382"/>
    </location>
</feature>
<feature type="compositionally biased region" description="Polar residues" evidence="7">
    <location>
        <begin position="1"/>
        <end position="16"/>
    </location>
</feature>
<keyword evidence="6 8" id="KW-0472">Membrane</keyword>
<keyword evidence="3" id="KW-0813">Transport</keyword>
<dbReference type="Proteomes" id="UP000700596">
    <property type="component" value="Unassembled WGS sequence"/>
</dbReference>
<evidence type="ECO:0000256" key="1">
    <source>
        <dbReference type="ARBA" id="ARBA00004141"/>
    </source>
</evidence>
<evidence type="ECO:0000256" key="7">
    <source>
        <dbReference type="SAM" id="MobiDB-lite"/>
    </source>
</evidence>
<reference evidence="10" key="1">
    <citation type="journal article" date="2021" name="Nat. Commun.">
        <title>Genetic determinants of endophytism in the Arabidopsis root mycobiome.</title>
        <authorList>
            <person name="Mesny F."/>
            <person name="Miyauchi S."/>
            <person name="Thiergart T."/>
            <person name="Pickel B."/>
            <person name="Atanasova L."/>
            <person name="Karlsson M."/>
            <person name="Huettel B."/>
            <person name="Barry K.W."/>
            <person name="Haridas S."/>
            <person name="Chen C."/>
            <person name="Bauer D."/>
            <person name="Andreopoulos W."/>
            <person name="Pangilinan J."/>
            <person name="LaButti K."/>
            <person name="Riley R."/>
            <person name="Lipzen A."/>
            <person name="Clum A."/>
            <person name="Drula E."/>
            <person name="Henrissat B."/>
            <person name="Kohler A."/>
            <person name="Grigoriev I.V."/>
            <person name="Martin F.M."/>
            <person name="Hacquard S."/>
        </authorList>
    </citation>
    <scope>NUCLEOTIDE SEQUENCE</scope>
    <source>
        <strain evidence="10">MPI-CAGE-CH-0243</strain>
    </source>
</reference>
<feature type="transmembrane region" description="Helical" evidence="8">
    <location>
        <begin position="257"/>
        <end position="282"/>
    </location>
</feature>
<dbReference type="SUPFAM" id="SSF103473">
    <property type="entry name" value="MFS general substrate transporter"/>
    <property type="match status" value="1"/>
</dbReference>
<dbReference type="GO" id="GO:0005886">
    <property type="term" value="C:plasma membrane"/>
    <property type="evidence" value="ECO:0007669"/>
    <property type="project" value="TreeGrafter"/>
</dbReference>
<sequence>MSDNPPFNPEPSGNTNVKEKYSSSNSTTSPPNDERTGSQERLADESGARDYSTWQWLLVCLAIYSSSFLYGLDNAIVADIQGSLIEDLGEVGKLGWLAIGFPLGSVATILSFGKAYGVFDIKWLYVGSMTMFTAGSALCGAAPALMQNMDALIIGRVWAGVGGAGMYLGVLNLVTVNTSLRERPLYMSINGLVWGVGCVLGPVIGGAFADSPATWRWAFYLNLVIFAIFAPGLIFILRPVSFMPDVPFTEKLLNMDWVGITLNAALYTIFVMVFTLAGVQWAWSDGRIITLFVVLGVLLIAFIASQYFEILSSRANRIFPGDFLRNRTLILLYICQACAATTLFVPIYYIPLFFQLAHGEGGVQSAIRLIPFVIIAVAASMFQGAMMPRFGYCAPWFFVASVFAVISGALFYGAVEVDTPHSHIYGFSVLLGLGAGFSQQAAYSMAAAEVPPNRVSDAVGFINTAQIGSSVIALTIASAVFQNVGTHRVSNAMQGLGYSTSEMHDALAGKQSVVFLEVTDEVRQRIVEGIVQTINEEYILIIAAGAVGTFASIFLSWKRMIVDSTVVGAM</sequence>
<dbReference type="Pfam" id="PF07690">
    <property type="entry name" value="MFS_1"/>
    <property type="match status" value="1"/>
</dbReference>
<dbReference type="OrthoDB" id="10021397at2759"/>
<comment type="caution">
    <text evidence="10">The sequence shown here is derived from an EMBL/GenBank/DDBJ whole genome shotgun (WGS) entry which is preliminary data.</text>
</comment>
<feature type="transmembrane region" description="Helical" evidence="8">
    <location>
        <begin position="329"/>
        <end position="350"/>
    </location>
</feature>
<feature type="transmembrane region" description="Helical" evidence="8">
    <location>
        <begin position="151"/>
        <end position="173"/>
    </location>
</feature>
<dbReference type="PROSITE" id="PS50850">
    <property type="entry name" value="MFS"/>
    <property type="match status" value="1"/>
</dbReference>
<feature type="region of interest" description="Disordered" evidence="7">
    <location>
        <begin position="1"/>
        <end position="44"/>
    </location>
</feature>
<accession>A0A9P9IQW5</accession>
<organism evidence="10 11">
    <name type="scientific">Dendryphion nanum</name>
    <dbReference type="NCBI Taxonomy" id="256645"/>
    <lineage>
        <taxon>Eukaryota</taxon>
        <taxon>Fungi</taxon>
        <taxon>Dikarya</taxon>
        <taxon>Ascomycota</taxon>
        <taxon>Pezizomycotina</taxon>
        <taxon>Dothideomycetes</taxon>
        <taxon>Pleosporomycetidae</taxon>
        <taxon>Pleosporales</taxon>
        <taxon>Torulaceae</taxon>
        <taxon>Dendryphion</taxon>
    </lineage>
</organism>
<protein>
    <submittedName>
        <fullName evidence="10">Major facilitator superfamily domain-containing protein</fullName>
    </submittedName>
</protein>
<feature type="transmembrane region" description="Helical" evidence="8">
    <location>
        <begin position="458"/>
        <end position="481"/>
    </location>
</feature>
<feature type="compositionally biased region" description="Low complexity" evidence="7">
    <location>
        <begin position="22"/>
        <end position="31"/>
    </location>
</feature>
<dbReference type="AlphaFoldDB" id="A0A9P9IQW5"/>
<evidence type="ECO:0000259" key="9">
    <source>
        <dbReference type="PROSITE" id="PS50850"/>
    </source>
</evidence>
<dbReference type="InterPro" id="IPR020846">
    <property type="entry name" value="MFS_dom"/>
</dbReference>
<gene>
    <name evidence="10" type="ORF">B0J11DRAFT_427673</name>
</gene>
<feature type="transmembrane region" description="Helical" evidence="8">
    <location>
        <begin position="123"/>
        <end position="145"/>
    </location>
</feature>
<feature type="transmembrane region" description="Helical" evidence="8">
    <location>
        <begin position="538"/>
        <end position="557"/>
    </location>
</feature>
<feature type="transmembrane region" description="Helical" evidence="8">
    <location>
        <begin position="56"/>
        <end position="76"/>
    </location>
</feature>
<feature type="transmembrane region" description="Helical" evidence="8">
    <location>
        <begin position="288"/>
        <end position="308"/>
    </location>
</feature>
<evidence type="ECO:0000256" key="6">
    <source>
        <dbReference type="ARBA" id="ARBA00023136"/>
    </source>
</evidence>
<feature type="domain" description="Major facilitator superfamily (MFS) profile" evidence="9">
    <location>
        <begin position="59"/>
        <end position="560"/>
    </location>
</feature>
<dbReference type="GO" id="GO:0022857">
    <property type="term" value="F:transmembrane transporter activity"/>
    <property type="evidence" value="ECO:0007669"/>
    <property type="project" value="InterPro"/>
</dbReference>
<dbReference type="InterPro" id="IPR036259">
    <property type="entry name" value="MFS_trans_sf"/>
</dbReference>
<feature type="transmembrane region" description="Helical" evidence="8">
    <location>
        <begin position="96"/>
        <end position="116"/>
    </location>
</feature>
<evidence type="ECO:0000256" key="8">
    <source>
        <dbReference type="SAM" id="Phobius"/>
    </source>
</evidence>
<evidence type="ECO:0000256" key="4">
    <source>
        <dbReference type="ARBA" id="ARBA00022692"/>
    </source>
</evidence>
<feature type="transmembrane region" description="Helical" evidence="8">
    <location>
        <begin position="185"/>
        <end position="205"/>
    </location>
</feature>
<feature type="transmembrane region" description="Helical" evidence="8">
    <location>
        <begin position="217"/>
        <end position="237"/>
    </location>
</feature>
<proteinExistence type="inferred from homology"/>
<evidence type="ECO:0000256" key="2">
    <source>
        <dbReference type="ARBA" id="ARBA00007520"/>
    </source>
</evidence>
<evidence type="ECO:0000256" key="5">
    <source>
        <dbReference type="ARBA" id="ARBA00022989"/>
    </source>
</evidence>
<evidence type="ECO:0000256" key="3">
    <source>
        <dbReference type="ARBA" id="ARBA00022448"/>
    </source>
</evidence>
<evidence type="ECO:0000313" key="10">
    <source>
        <dbReference type="EMBL" id="KAH7131823.1"/>
    </source>
</evidence>
<dbReference type="PANTHER" id="PTHR23501">
    <property type="entry name" value="MAJOR FACILITATOR SUPERFAMILY"/>
    <property type="match status" value="1"/>
</dbReference>
<name>A0A9P9IQW5_9PLEO</name>
<comment type="similarity">
    <text evidence="2">Belongs to the major facilitator superfamily. TCR/Tet family.</text>
</comment>
<dbReference type="Gene3D" id="1.20.1250.20">
    <property type="entry name" value="MFS general substrate transporter like domains"/>
    <property type="match status" value="2"/>
</dbReference>
<feature type="compositionally biased region" description="Basic and acidic residues" evidence="7">
    <location>
        <begin position="32"/>
        <end position="44"/>
    </location>
</feature>
<dbReference type="InterPro" id="IPR011701">
    <property type="entry name" value="MFS"/>
</dbReference>
<comment type="subcellular location">
    <subcellularLocation>
        <location evidence="1">Membrane</location>
        <topology evidence="1">Multi-pass membrane protein</topology>
    </subcellularLocation>
</comment>
<dbReference type="PANTHER" id="PTHR23501:SF12">
    <property type="entry name" value="MAJOR FACILITATOR SUPERFAMILY (MFS) PROFILE DOMAIN-CONTAINING PROTEIN-RELATED"/>
    <property type="match status" value="1"/>
</dbReference>
<evidence type="ECO:0000313" key="11">
    <source>
        <dbReference type="Proteomes" id="UP000700596"/>
    </source>
</evidence>
<keyword evidence="4 8" id="KW-0812">Transmembrane</keyword>
<keyword evidence="11" id="KW-1185">Reference proteome</keyword>
<dbReference type="EMBL" id="JAGMWT010000003">
    <property type="protein sequence ID" value="KAH7131823.1"/>
    <property type="molecule type" value="Genomic_DNA"/>
</dbReference>